<comment type="caution">
    <text evidence="8">The sequence shown here is derived from an EMBL/GenBank/DDBJ whole genome shotgun (WGS) entry which is preliminary data.</text>
</comment>
<keyword evidence="5 6" id="KW-0472">Membrane</keyword>
<feature type="transmembrane region" description="Helical" evidence="6">
    <location>
        <begin position="95"/>
        <end position="115"/>
    </location>
</feature>
<dbReference type="Pfam" id="PF12698">
    <property type="entry name" value="ABC2_membrane_3"/>
    <property type="match status" value="1"/>
</dbReference>
<evidence type="ECO:0000259" key="7">
    <source>
        <dbReference type="Pfam" id="PF12698"/>
    </source>
</evidence>
<evidence type="ECO:0000313" key="8">
    <source>
        <dbReference type="EMBL" id="EKC53719.1"/>
    </source>
</evidence>
<reference evidence="8" key="1">
    <citation type="journal article" date="2013" name="Environ. Microbiol.">
        <title>Microbiota from the distal guts of lean and obese adolescents exhibit partial functional redundancy besides clear differences in community structure.</title>
        <authorList>
            <person name="Ferrer M."/>
            <person name="Ruiz A."/>
            <person name="Lanza F."/>
            <person name="Haange S.B."/>
            <person name="Oberbach A."/>
            <person name="Till H."/>
            <person name="Bargiela R."/>
            <person name="Campoy C."/>
            <person name="Segura M.T."/>
            <person name="Richter M."/>
            <person name="von Bergen M."/>
            <person name="Seifert J."/>
            <person name="Suarez A."/>
        </authorList>
    </citation>
    <scope>NUCLEOTIDE SEQUENCE</scope>
</reference>
<dbReference type="GO" id="GO:0005886">
    <property type="term" value="C:plasma membrane"/>
    <property type="evidence" value="ECO:0007669"/>
    <property type="project" value="UniProtKB-SubCell"/>
</dbReference>
<proteinExistence type="predicted"/>
<feature type="transmembrane region" description="Helical" evidence="6">
    <location>
        <begin position="45"/>
        <end position="69"/>
    </location>
</feature>
<name>K1SEA7_9ZZZZ</name>
<evidence type="ECO:0000256" key="6">
    <source>
        <dbReference type="SAM" id="Phobius"/>
    </source>
</evidence>
<dbReference type="PANTHER" id="PTHR30294:SF29">
    <property type="entry name" value="MULTIDRUG ABC TRANSPORTER PERMEASE YBHS-RELATED"/>
    <property type="match status" value="1"/>
</dbReference>
<feature type="transmembrane region" description="Helical" evidence="6">
    <location>
        <begin position="127"/>
        <end position="148"/>
    </location>
</feature>
<evidence type="ECO:0000256" key="3">
    <source>
        <dbReference type="ARBA" id="ARBA00022692"/>
    </source>
</evidence>
<dbReference type="PANTHER" id="PTHR30294">
    <property type="entry name" value="MEMBRANE COMPONENT OF ABC TRANSPORTER YHHJ-RELATED"/>
    <property type="match status" value="1"/>
</dbReference>
<dbReference type="GO" id="GO:0140359">
    <property type="term" value="F:ABC-type transporter activity"/>
    <property type="evidence" value="ECO:0007669"/>
    <property type="project" value="InterPro"/>
</dbReference>
<dbReference type="EMBL" id="AJWY01011087">
    <property type="protein sequence ID" value="EKC53719.1"/>
    <property type="molecule type" value="Genomic_DNA"/>
</dbReference>
<feature type="domain" description="ABC-2 type transporter transmembrane" evidence="7">
    <location>
        <begin position="38"/>
        <end position="158"/>
    </location>
</feature>
<sequence>MLAIYKRELKSYFRSFIGFLFIAVTLFFLGLYFSVYNLMNGYPYFAYVVSSVTFLFMLTVPILTMRILAEEKRSKTDQLILTAPVSVGGIVMGKFLALLTIFAIPVAIICFYPLIMAQYGSVPMGEAYLSILAYFLFGMTAIAIGLFLSSVTESQVIAAV</sequence>
<keyword evidence="2" id="KW-1003">Cell membrane</keyword>
<evidence type="ECO:0000256" key="4">
    <source>
        <dbReference type="ARBA" id="ARBA00022989"/>
    </source>
</evidence>
<evidence type="ECO:0000256" key="2">
    <source>
        <dbReference type="ARBA" id="ARBA00022475"/>
    </source>
</evidence>
<accession>K1SEA7</accession>
<evidence type="ECO:0000256" key="5">
    <source>
        <dbReference type="ARBA" id="ARBA00023136"/>
    </source>
</evidence>
<keyword evidence="4 6" id="KW-1133">Transmembrane helix</keyword>
<dbReference type="AlphaFoldDB" id="K1SEA7"/>
<dbReference type="InterPro" id="IPR051449">
    <property type="entry name" value="ABC-2_transporter_component"/>
</dbReference>
<feature type="non-terminal residue" evidence="8">
    <location>
        <position position="160"/>
    </location>
</feature>
<gene>
    <name evidence="8" type="ORF">LEA_16227</name>
</gene>
<keyword evidence="3 6" id="KW-0812">Transmembrane</keyword>
<evidence type="ECO:0000256" key="1">
    <source>
        <dbReference type="ARBA" id="ARBA00004651"/>
    </source>
</evidence>
<feature type="transmembrane region" description="Helical" evidence="6">
    <location>
        <begin position="12"/>
        <end position="33"/>
    </location>
</feature>
<protein>
    <submittedName>
        <fullName evidence="8">ABC-2 type transporter</fullName>
    </submittedName>
</protein>
<dbReference type="InterPro" id="IPR013525">
    <property type="entry name" value="ABC2_TM"/>
</dbReference>
<organism evidence="8">
    <name type="scientific">human gut metagenome</name>
    <dbReference type="NCBI Taxonomy" id="408170"/>
    <lineage>
        <taxon>unclassified sequences</taxon>
        <taxon>metagenomes</taxon>
        <taxon>organismal metagenomes</taxon>
    </lineage>
</organism>
<comment type="subcellular location">
    <subcellularLocation>
        <location evidence="1">Cell membrane</location>
        <topology evidence="1">Multi-pass membrane protein</topology>
    </subcellularLocation>
</comment>